<evidence type="ECO:0000313" key="6">
    <source>
        <dbReference type="Proteomes" id="UP000019478"/>
    </source>
</evidence>
<keyword evidence="6" id="KW-1185">Reference proteome</keyword>
<dbReference type="PANTHER" id="PTHR36853:SF1">
    <property type="entry name" value="DUF3844 DOMAIN-CONTAINING PROTEIN"/>
    <property type="match status" value="1"/>
</dbReference>
<feature type="transmembrane region" description="Helical" evidence="2">
    <location>
        <begin position="350"/>
        <end position="372"/>
    </location>
</feature>
<accession>W9XM29</accession>
<dbReference type="InterPro" id="IPR024382">
    <property type="entry name" value="Vps3844_C"/>
</dbReference>
<dbReference type="GO" id="GO:0005783">
    <property type="term" value="C:endoplasmic reticulum"/>
    <property type="evidence" value="ECO:0007669"/>
    <property type="project" value="TreeGrafter"/>
</dbReference>
<feature type="chain" id="PRO_5004932085" description="Vacuolar sorting protein Vps3844 C-terminal domain-containing protein" evidence="3">
    <location>
        <begin position="20"/>
        <end position="394"/>
    </location>
</feature>
<evidence type="ECO:0000256" key="1">
    <source>
        <dbReference type="SAM" id="MobiDB-lite"/>
    </source>
</evidence>
<evidence type="ECO:0000259" key="4">
    <source>
        <dbReference type="Pfam" id="PF12955"/>
    </source>
</evidence>
<sequence length="394" mass="42379">MKTFAALLPCVALLHHVAAQGGYLFAVDPKVASPSTSMIDSETASAIIARRRSLTADRQLGIVEDRLLEEINAYGGYQAPLFREDQTGEAPGKLFIRISGVDMQINDFDTAMPDLWIQEPAKDLLTDFKAIPNRRQKDFTCEYIVPPSLNAPNSKGVEVIFSYPLGNERLCLASVEIPNIPIILSLYGYLPTNPSEVKTKLPSLIRILKHLSASENVESTVLLLPSKLSKTSDKHAHQHHARTPETSEEEPLDLPSATPKDTLSLDNTASSNASKNFTLPSALPACFTSQSACENTTNLCSGHGSCYQAHANCFKCRCGTTLVRVNEDGTKKTVQWGGAACQKKDISTPFILFAGFGVVMTALIAGAIGMLFNMGSQELPSVIGAGVAGPKAGK</sequence>
<keyword evidence="3" id="KW-0732">Signal</keyword>
<dbReference type="InterPro" id="IPR053065">
    <property type="entry name" value="Archenteron_Induction-Rel"/>
</dbReference>
<dbReference type="HOGENOM" id="CLU_054960_0_0_1"/>
<name>W9XM29_9EURO</name>
<organism evidence="5 6">
    <name type="scientific">Capronia epimyces CBS 606.96</name>
    <dbReference type="NCBI Taxonomy" id="1182542"/>
    <lineage>
        <taxon>Eukaryota</taxon>
        <taxon>Fungi</taxon>
        <taxon>Dikarya</taxon>
        <taxon>Ascomycota</taxon>
        <taxon>Pezizomycotina</taxon>
        <taxon>Eurotiomycetes</taxon>
        <taxon>Chaetothyriomycetidae</taxon>
        <taxon>Chaetothyriales</taxon>
        <taxon>Herpotrichiellaceae</taxon>
        <taxon>Capronia</taxon>
    </lineage>
</organism>
<proteinExistence type="predicted"/>
<dbReference type="eggNOG" id="ENOG502S64Q">
    <property type="taxonomic scope" value="Eukaryota"/>
</dbReference>
<dbReference type="EMBL" id="AMGY01000009">
    <property type="protein sequence ID" value="EXJ78036.1"/>
    <property type="molecule type" value="Genomic_DNA"/>
</dbReference>
<reference evidence="5 6" key="1">
    <citation type="submission" date="2013-03" db="EMBL/GenBank/DDBJ databases">
        <title>The Genome Sequence of Capronia epimyces CBS 606.96.</title>
        <authorList>
            <consortium name="The Broad Institute Genomics Platform"/>
            <person name="Cuomo C."/>
            <person name="de Hoog S."/>
            <person name="Gorbushina A."/>
            <person name="Walker B."/>
            <person name="Young S.K."/>
            <person name="Zeng Q."/>
            <person name="Gargeya S."/>
            <person name="Fitzgerald M."/>
            <person name="Haas B."/>
            <person name="Abouelleil A."/>
            <person name="Allen A.W."/>
            <person name="Alvarado L."/>
            <person name="Arachchi H.M."/>
            <person name="Berlin A.M."/>
            <person name="Chapman S.B."/>
            <person name="Gainer-Dewar J."/>
            <person name="Goldberg J."/>
            <person name="Griggs A."/>
            <person name="Gujja S."/>
            <person name="Hansen M."/>
            <person name="Howarth C."/>
            <person name="Imamovic A."/>
            <person name="Ireland A."/>
            <person name="Larimer J."/>
            <person name="McCowan C."/>
            <person name="Murphy C."/>
            <person name="Pearson M."/>
            <person name="Poon T.W."/>
            <person name="Priest M."/>
            <person name="Roberts A."/>
            <person name="Saif S."/>
            <person name="Shea T."/>
            <person name="Sisk P."/>
            <person name="Sykes S."/>
            <person name="Wortman J."/>
            <person name="Nusbaum C."/>
            <person name="Birren B."/>
        </authorList>
    </citation>
    <scope>NUCLEOTIDE SEQUENCE [LARGE SCALE GENOMIC DNA]</scope>
    <source>
        <strain evidence="5 6">CBS 606.96</strain>
    </source>
</reference>
<protein>
    <recommendedName>
        <fullName evidence="4">Vacuolar sorting protein Vps3844 C-terminal domain-containing protein</fullName>
    </recommendedName>
</protein>
<feature type="signal peptide" evidence="3">
    <location>
        <begin position="1"/>
        <end position="19"/>
    </location>
</feature>
<keyword evidence="2" id="KW-1133">Transmembrane helix</keyword>
<gene>
    <name evidence="5" type="ORF">A1O3_09196</name>
</gene>
<dbReference type="OrthoDB" id="5583277at2759"/>
<evidence type="ECO:0000313" key="5">
    <source>
        <dbReference type="EMBL" id="EXJ78036.1"/>
    </source>
</evidence>
<comment type="caution">
    <text evidence="5">The sequence shown here is derived from an EMBL/GenBank/DDBJ whole genome shotgun (WGS) entry which is preliminary data.</text>
</comment>
<feature type="region of interest" description="Disordered" evidence="1">
    <location>
        <begin position="230"/>
        <end position="265"/>
    </location>
</feature>
<dbReference type="GeneID" id="19173281"/>
<evidence type="ECO:0000256" key="2">
    <source>
        <dbReference type="SAM" id="Phobius"/>
    </source>
</evidence>
<dbReference type="AlphaFoldDB" id="W9XM29"/>
<feature type="domain" description="Vacuolar sorting protein Vps3844 C-terminal" evidence="4">
    <location>
        <begin position="286"/>
        <end position="385"/>
    </location>
</feature>
<dbReference type="RefSeq" id="XP_007737481.1">
    <property type="nucleotide sequence ID" value="XM_007739291.1"/>
</dbReference>
<evidence type="ECO:0000256" key="3">
    <source>
        <dbReference type="SAM" id="SignalP"/>
    </source>
</evidence>
<dbReference type="PANTHER" id="PTHR36853">
    <property type="entry name" value="EXPRESSED PROTEIN"/>
    <property type="match status" value="1"/>
</dbReference>
<dbReference type="Proteomes" id="UP000019478">
    <property type="component" value="Unassembled WGS sequence"/>
</dbReference>
<keyword evidence="2" id="KW-0472">Membrane</keyword>
<dbReference type="Pfam" id="PF12955">
    <property type="entry name" value="Vps3844_C"/>
    <property type="match status" value="1"/>
</dbReference>
<keyword evidence="2" id="KW-0812">Transmembrane</keyword>